<dbReference type="PANTHER" id="PTHR43105:SF9">
    <property type="entry name" value="NADPH-FE(3+) OXIDOREDUCTASE SUBUNIT ALPHA"/>
    <property type="match status" value="1"/>
</dbReference>
<dbReference type="InterPro" id="IPR009010">
    <property type="entry name" value="Asp_de-COase-like_dom_sf"/>
</dbReference>
<evidence type="ECO:0000259" key="6">
    <source>
        <dbReference type="PROSITE" id="PS51669"/>
    </source>
</evidence>
<dbReference type="InterPro" id="IPR006657">
    <property type="entry name" value="MoPterin_dinucl-bd_dom"/>
</dbReference>
<gene>
    <name evidence="7" type="ORF">BN1012_Phect1742</name>
</gene>
<dbReference type="PATRIC" id="fig|1458461.3.peg.1745"/>
<dbReference type="Pfam" id="PF04879">
    <property type="entry name" value="Molybdop_Fe4S4"/>
    <property type="match status" value="1"/>
</dbReference>
<dbReference type="Pfam" id="PF01568">
    <property type="entry name" value="Molydop_binding"/>
    <property type="match status" value="1"/>
</dbReference>
<dbReference type="OrthoDB" id="9810782at2"/>
<evidence type="ECO:0000256" key="5">
    <source>
        <dbReference type="ARBA" id="ARBA00023014"/>
    </source>
</evidence>
<evidence type="ECO:0000256" key="2">
    <source>
        <dbReference type="ARBA" id="ARBA00022723"/>
    </source>
</evidence>
<evidence type="ECO:0000256" key="1">
    <source>
        <dbReference type="ARBA" id="ARBA00022485"/>
    </source>
</evidence>
<sequence>MADAAKGEWLSTACNLCYANCGIQVQVGGEGDRHITRVKGDKNHPASRGYTCNKALQIDYYVNGKDRLTSPLRRRDDGTFEEIDWDTAITEVATKMAAIRDEHGGDKIFRYGGGGQGNHLGGAYFSSVRAALGMKYQTNALAQEKTGMAWVMGRMFGANVHGEVHDAQAVVIIGKNPWQSNGYQRARVMIRQIAKDENRSLIVIDPRRSESAEFADYHLAVKPGRDSWCLSAMIAHIIQSDLVPEDWHAEHTSGLEAVRKRFADIDVDAYAEYAGIEPALLKEAAEAVGKAETAASYEDIGLQMAPHSTLNSYLNNLLMMVTGNFGKLHTMAPLTQLVGPFFGFDDVGEEDEDGYEQDYRKSPVTGARIVSGLVPCNTVPDEILTDHPNRYRAMWIESGNPAHSMADSTKWREALRALDLVVVMDVAMTETAREAHYVLPSPSQYEKWEATFFNFEFPKNVHHLRPPVLKPVGNVLPEPEIHARIMDALGVIDPAELAPLKKAAKNGLKAYSAAAMEYLGANPGSFKYLSYILYRTMGAALPEGAEAAALYWGATQRYAMAHEKSLRQAGFEGDGPELALNLFKAILEGHSGVVFAEDNIEDSFEKLRHADNRIHLNVAEMLDEVDGLSDMQDLVEAQDDYDFVLAAGERRSYTANTIIRDPEWRKSNDAISMAVHPDDAIGAGIKDGGKAKVVTKAGEAEVLVAYDDRMRQGTLSLPNGLGLLYPNAQGKDELQGVSVNELTSLANKDKFFGTPHHKFVPARLEAM</sequence>
<dbReference type="AlphaFoldDB" id="X5MNB2"/>
<organism evidence="7 8">
    <name type="scientific">Candidatus Phaeomarinibacter ectocarpi</name>
    <dbReference type="NCBI Taxonomy" id="1458461"/>
    <lineage>
        <taxon>Bacteria</taxon>
        <taxon>Pseudomonadati</taxon>
        <taxon>Pseudomonadota</taxon>
        <taxon>Alphaproteobacteria</taxon>
        <taxon>Hyphomicrobiales</taxon>
        <taxon>Parvibaculaceae</taxon>
        <taxon>Candidatus Phaeomarinibacter</taxon>
    </lineage>
</organism>
<keyword evidence="8" id="KW-1185">Reference proteome</keyword>
<evidence type="ECO:0000256" key="4">
    <source>
        <dbReference type="ARBA" id="ARBA00023004"/>
    </source>
</evidence>
<dbReference type="KEGG" id="pect:BN1012_Phect1742"/>
<proteinExistence type="predicted"/>
<dbReference type="InterPro" id="IPR006656">
    <property type="entry name" value="Mopterin_OxRdtase"/>
</dbReference>
<dbReference type="GO" id="GO:1990204">
    <property type="term" value="C:oxidoreductase complex"/>
    <property type="evidence" value="ECO:0007669"/>
    <property type="project" value="UniProtKB-ARBA"/>
</dbReference>
<dbReference type="GO" id="GO:0046872">
    <property type="term" value="F:metal ion binding"/>
    <property type="evidence" value="ECO:0007669"/>
    <property type="project" value="UniProtKB-KW"/>
</dbReference>
<accession>X5MNB2</accession>
<keyword evidence="2" id="KW-0479">Metal-binding</keyword>
<keyword evidence="3 7" id="KW-0560">Oxidoreductase</keyword>
<dbReference type="SUPFAM" id="SSF50692">
    <property type="entry name" value="ADC-like"/>
    <property type="match status" value="1"/>
</dbReference>
<dbReference type="Proteomes" id="UP000032160">
    <property type="component" value="Chromosome I"/>
</dbReference>
<dbReference type="Gene3D" id="2.40.40.20">
    <property type="match status" value="1"/>
</dbReference>
<dbReference type="PROSITE" id="PS51669">
    <property type="entry name" value="4FE4S_MOW_BIS_MGD"/>
    <property type="match status" value="1"/>
</dbReference>
<dbReference type="EC" id="1.2.1.2" evidence="7"/>
<reference evidence="7 8" key="1">
    <citation type="journal article" date="2014" name="Front. Genet.">
        <title>Genome and metabolic network of "Candidatus Phaeomarinobacter ectocarpi" Ec32, a new candidate genus of Alphaproteobacteria frequently associated with brown algae.</title>
        <authorList>
            <person name="Dittami S.M."/>
            <person name="Barbeyron T."/>
            <person name="Boyen C."/>
            <person name="Cambefort J."/>
            <person name="Collet G."/>
            <person name="Delage L."/>
            <person name="Gobet A."/>
            <person name="Groisillier A."/>
            <person name="Leblanc C."/>
            <person name="Michel G."/>
            <person name="Scornet D."/>
            <person name="Siegel A."/>
            <person name="Tapia J.E."/>
            <person name="Tonon T."/>
        </authorList>
    </citation>
    <scope>NUCLEOTIDE SEQUENCE [LARGE SCALE GENOMIC DNA]</scope>
    <source>
        <strain evidence="7 8">Ec32</strain>
    </source>
</reference>
<dbReference type="Gene3D" id="3.40.228.10">
    <property type="entry name" value="Dimethylsulfoxide Reductase, domain 2"/>
    <property type="match status" value="1"/>
</dbReference>
<dbReference type="SUPFAM" id="SSF53706">
    <property type="entry name" value="Formate dehydrogenase/DMSO reductase, domains 1-3"/>
    <property type="match status" value="1"/>
</dbReference>
<dbReference type="GO" id="GO:0016491">
    <property type="term" value="F:oxidoreductase activity"/>
    <property type="evidence" value="ECO:0007669"/>
    <property type="project" value="UniProtKB-KW"/>
</dbReference>
<dbReference type="GO" id="GO:0045333">
    <property type="term" value="P:cellular respiration"/>
    <property type="evidence" value="ECO:0007669"/>
    <property type="project" value="UniProtKB-ARBA"/>
</dbReference>
<evidence type="ECO:0000313" key="7">
    <source>
        <dbReference type="EMBL" id="CDO59956.1"/>
    </source>
</evidence>
<dbReference type="HOGENOM" id="CLU_000422_13_3_5"/>
<dbReference type="InterPro" id="IPR006963">
    <property type="entry name" value="Mopterin_OxRdtase_4Fe-4S_dom"/>
</dbReference>
<feature type="domain" description="4Fe-4S Mo/W bis-MGD-type" evidence="6">
    <location>
        <begin position="7"/>
        <end position="66"/>
    </location>
</feature>
<dbReference type="InterPro" id="IPR050123">
    <property type="entry name" value="Prok_molybdopt-oxidoreductase"/>
</dbReference>
<dbReference type="STRING" id="1458461.BN1012_Phect1742"/>
<protein>
    <submittedName>
        <fullName evidence="7">Formate dehydrogenase-O, major subunit</fullName>
        <ecNumber evidence="7">1.2.1.2</ecNumber>
    </submittedName>
</protein>
<evidence type="ECO:0000256" key="3">
    <source>
        <dbReference type="ARBA" id="ARBA00023002"/>
    </source>
</evidence>
<dbReference type="SMART" id="SM00926">
    <property type="entry name" value="Molybdop_Fe4S4"/>
    <property type="match status" value="1"/>
</dbReference>
<keyword evidence="4" id="KW-0408">Iron</keyword>
<dbReference type="GO" id="GO:0051539">
    <property type="term" value="F:4 iron, 4 sulfur cluster binding"/>
    <property type="evidence" value="ECO:0007669"/>
    <property type="project" value="UniProtKB-KW"/>
</dbReference>
<keyword evidence="5" id="KW-0411">Iron-sulfur</keyword>
<dbReference type="PANTHER" id="PTHR43105">
    <property type="entry name" value="RESPIRATORY NITRATE REDUCTASE"/>
    <property type="match status" value="1"/>
</dbReference>
<keyword evidence="1" id="KW-0004">4Fe-4S</keyword>
<dbReference type="EMBL" id="HG966617">
    <property type="protein sequence ID" value="CDO59956.1"/>
    <property type="molecule type" value="Genomic_DNA"/>
</dbReference>
<evidence type="ECO:0000313" key="8">
    <source>
        <dbReference type="Proteomes" id="UP000032160"/>
    </source>
</evidence>
<dbReference type="GO" id="GO:0043546">
    <property type="term" value="F:molybdopterin cofactor binding"/>
    <property type="evidence" value="ECO:0007669"/>
    <property type="project" value="InterPro"/>
</dbReference>
<dbReference type="RefSeq" id="WP_043948109.1">
    <property type="nucleotide sequence ID" value="NZ_HG966617.1"/>
</dbReference>
<dbReference type="Gene3D" id="3.40.50.740">
    <property type="match status" value="1"/>
</dbReference>
<dbReference type="Pfam" id="PF00384">
    <property type="entry name" value="Molybdopterin"/>
    <property type="match status" value="1"/>
</dbReference>
<name>X5MNB2_9HYPH</name>
<dbReference type="Gene3D" id="2.20.25.90">
    <property type="entry name" value="ADC-like domains"/>
    <property type="match status" value="1"/>
</dbReference>
<dbReference type="GO" id="GO:0016020">
    <property type="term" value="C:membrane"/>
    <property type="evidence" value="ECO:0007669"/>
    <property type="project" value="TreeGrafter"/>
</dbReference>